<dbReference type="InterPro" id="IPR027417">
    <property type="entry name" value="P-loop_NTPase"/>
</dbReference>
<comment type="caution">
    <text evidence="2">The sequence shown here is derived from an EMBL/GenBank/DDBJ whole genome shotgun (WGS) entry which is preliminary data.</text>
</comment>
<dbReference type="Pfam" id="PF13521">
    <property type="entry name" value="AAA_28"/>
    <property type="match status" value="1"/>
</dbReference>
<dbReference type="RefSeq" id="WP_094363644.1">
    <property type="nucleotide sequence ID" value="NZ_NMVQ01000012.1"/>
</dbReference>
<dbReference type="SUPFAM" id="SSF52374">
    <property type="entry name" value="Nucleotidylyl transferase"/>
    <property type="match status" value="1"/>
</dbReference>
<keyword evidence="3" id="KW-1185">Reference proteome</keyword>
<feature type="domain" description="NadR/Ttd14 AAA" evidence="1">
    <location>
        <begin position="156"/>
        <end position="314"/>
    </location>
</feature>
<dbReference type="InterPro" id="IPR014729">
    <property type="entry name" value="Rossmann-like_a/b/a_fold"/>
</dbReference>
<evidence type="ECO:0000313" key="2">
    <source>
        <dbReference type="EMBL" id="OYO21900.1"/>
    </source>
</evidence>
<dbReference type="InterPro" id="IPR052735">
    <property type="entry name" value="NAD_biosynth-regulator"/>
</dbReference>
<dbReference type="EMBL" id="NMVQ01000012">
    <property type="protein sequence ID" value="OYO21900.1"/>
    <property type="molecule type" value="Genomic_DNA"/>
</dbReference>
<dbReference type="PANTHER" id="PTHR37512">
    <property type="entry name" value="TRIFUNCTIONAL NAD BIOSYNTHESIS/REGULATOR PROTEIN NADR"/>
    <property type="match status" value="1"/>
</dbReference>
<organism evidence="2 3">
    <name type="scientific">Enemella dayhoffiae</name>
    <dbReference type="NCBI Taxonomy" id="2016507"/>
    <lineage>
        <taxon>Bacteria</taxon>
        <taxon>Bacillati</taxon>
        <taxon>Actinomycetota</taxon>
        <taxon>Actinomycetes</taxon>
        <taxon>Propionibacteriales</taxon>
        <taxon>Propionibacteriaceae</taxon>
        <taxon>Enemella</taxon>
    </lineage>
</organism>
<dbReference type="AlphaFoldDB" id="A0A255H2S5"/>
<proteinExistence type="predicted"/>
<dbReference type="Proteomes" id="UP000216311">
    <property type="component" value="Unassembled WGS sequence"/>
</dbReference>
<dbReference type="SUPFAM" id="SSF52540">
    <property type="entry name" value="P-loop containing nucleoside triphosphate hydrolases"/>
    <property type="match status" value="1"/>
</dbReference>
<accession>A0A255H2S5</accession>
<dbReference type="PANTHER" id="PTHR37512:SF1">
    <property type="entry name" value="NADR_TTD14 AAA DOMAIN-CONTAINING PROTEIN"/>
    <property type="match status" value="1"/>
</dbReference>
<gene>
    <name evidence="2" type="ORF">CGZ93_08130</name>
</gene>
<dbReference type="GO" id="GO:0016740">
    <property type="term" value="F:transferase activity"/>
    <property type="evidence" value="ECO:0007669"/>
    <property type="project" value="UniProtKB-KW"/>
</dbReference>
<name>A0A255H2S5_9ACTN</name>
<sequence>MKQFEHGLVLGKFYPFHAGHQQLVRAASARCGRVTVQVLGSVVESIPVQVRAEWIRSEHPEVDVVTGMDEIPTDYADARIWDEHLAIITGLLDRAVEAVFTSDDYGAELARRLDARWVQVDPGRTVTTVSGTAVRADVPGHWWALPASVRAWFCRRVVVLGAESTGSTTLARALAEHYRVPWVPEFGREWTVTRPGGVSAPWRTQDFDLIAIEHQRQETEAMRRTPRPLVISDTDVLATTVWHERYLGEPSRTVLARAERWRPDLYLLTGDEIAFVQDGLRDGEQLRAGMQQRFRTVLEESGVPWLEVRGSETARLAAAVAAVDGLLARGWDLAAPLGPATKREQRGGV</sequence>
<evidence type="ECO:0000313" key="3">
    <source>
        <dbReference type="Proteomes" id="UP000216311"/>
    </source>
</evidence>
<reference evidence="2 3" key="1">
    <citation type="submission" date="2017-07" db="EMBL/GenBank/DDBJ databases">
        <title>Draft whole genome sequences of clinical Proprionibacteriaceae strains.</title>
        <authorList>
            <person name="Bernier A.-M."/>
            <person name="Bernard K."/>
            <person name="Domingo M.-C."/>
        </authorList>
    </citation>
    <scope>NUCLEOTIDE SEQUENCE [LARGE SCALE GENOMIC DNA]</scope>
    <source>
        <strain evidence="2 3">NML 130396</strain>
    </source>
</reference>
<dbReference type="InterPro" id="IPR038727">
    <property type="entry name" value="NadR/Ttd14_AAA_dom"/>
</dbReference>
<dbReference type="Gene3D" id="3.40.50.300">
    <property type="entry name" value="P-loop containing nucleotide triphosphate hydrolases"/>
    <property type="match status" value="1"/>
</dbReference>
<keyword evidence="2" id="KW-0808">Transferase</keyword>
<protein>
    <submittedName>
        <fullName evidence="2">Cytidyltransferase</fullName>
    </submittedName>
</protein>
<dbReference type="Gene3D" id="3.40.50.620">
    <property type="entry name" value="HUPs"/>
    <property type="match status" value="1"/>
</dbReference>
<dbReference type="OrthoDB" id="3249147at2"/>
<evidence type="ECO:0000259" key="1">
    <source>
        <dbReference type="Pfam" id="PF13521"/>
    </source>
</evidence>